<dbReference type="RefSeq" id="WP_239677501.1">
    <property type="nucleotide sequence ID" value="NZ_CP070499.1"/>
</dbReference>
<keyword evidence="2" id="KW-1185">Reference proteome</keyword>
<dbReference type="AlphaFoldDB" id="A0A895YBX8"/>
<evidence type="ECO:0000313" key="2">
    <source>
        <dbReference type="Proteomes" id="UP000662857"/>
    </source>
</evidence>
<name>A0A895YBX8_9ACTN</name>
<dbReference type="Proteomes" id="UP000662857">
    <property type="component" value="Chromosome"/>
</dbReference>
<dbReference type="KEGG" id="nhy:JQS43_02875"/>
<dbReference type="EMBL" id="CP070499">
    <property type="protein sequence ID" value="QSB15324.1"/>
    <property type="molecule type" value="Genomic_DNA"/>
</dbReference>
<protein>
    <submittedName>
        <fullName evidence="1">Uncharacterized protein</fullName>
    </submittedName>
</protein>
<reference evidence="1" key="1">
    <citation type="submission" date="2021-02" db="EMBL/GenBank/DDBJ databases">
        <title>Natrosporangium hydrolyticum gen. nov., sp. nov, a haloalkaliphilic actinobacterium from a soda solonchak soil.</title>
        <authorList>
            <person name="Sorokin D.Y."/>
            <person name="Khijniak T.V."/>
            <person name="Zakharycheva A.P."/>
            <person name="Boueva O.V."/>
            <person name="Ariskina E.V."/>
            <person name="Hahnke R.L."/>
            <person name="Bunk B."/>
            <person name="Sproer C."/>
            <person name="Schumann P."/>
            <person name="Evtushenko L.I."/>
            <person name="Kublanov I.V."/>
        </authorList>
    </citation>
    <scope>NUCLEOTIDE SEQUENCE</scope>
    <source>
        <strain evidence="1">DSM 106523</strain>
    </source>
</reference>
<sequence length="156" mass="17186">MTARSAEECHLYMELHPCDCGEPVFQWSRCRREQRDDRPFSVYEGHCGACGEARCFEFAVTDEPPPPPAYGGPEPSQIIGPDEFLAVAQALAAIVPADPQRLGSEEREQAMEVIELASAAIDEVLKFAPEPDGEALPARLRSELAQLRRGYTAVRA</sequence>
<proteinExistence type="predicted"/>
<gene>
    <name evidence="1" type="ORF">JQS43_02875</name>
</gene>
<accession>A0A895YBX8</accession>
<organism evidence="1 2">
    <name type="scientific">Natronosporangium hydrolyticum</name>
    <dbReference type="NCBI Taxonomy" id="2811111"/>
    <lineage>
        <taxon>Bacteria</taxon>
        <taxon>Bacillati</taxon>
        <taxon>Actinomycetota</taxon>
        <taxon>Actinomycetes</taxon>
        <taxon>Micromonosporales</taxon>
        <taxon>Micromonosporaceae</taxon>
        <taxon>Natronosporangium</taxon>
    </lineage>
</organism>
<evidence type="ECO:0000313" key="1">
    <source>
        <dbReference type="EMBL" id="QSB15324.1"/>
    </source>
</evidence>